<dbReference type="GO" id="GO:0005886">
    <property type="term" value="C:plasma membrane"/>
    <property type="evidence" value="ECO:0007669"/>
    <property type="project" value="TreeGrafter"/>
</dbReference>
<dbReference type="Proteomes" id="UP000254621">
    <property type="component" value="Unassembled WGS sequence"/>
</dbReference>
<dbReference type="PANTHER" id="PTHR43337:SF1">
    <property type="entry name" value="XANTHINE_URACIL PERMEASE C887.17-RELATED"/>
    <property type="match status" value="1"/>
</dbReference>
<sequence length="57" mass="6091">METSLRNGVLVGLVDVIITLTKVRSAIVKAIPDQIKHAIAAGIGLFIAYIGLKMRDS</sequence>
<evidence type="ECO:0000256" key="1">
    <source>
        <dbReference type="ARBA" id="ARBA00004127"/>
    </source>
</evidence>
<reference evidence="3 4" key="1">
    <citation type="submission" date="2018-06" db="EMBL/GenBank/DDBJ databases">
        <authorList>
            <consortium name="Pathogen Informatics"/>
            <person name="Doyle S."/>
        </authorList>
    </citation>
    <scope>NUCLEOTIDE SEQUENCE [LARGE SCALE GENOMIC DNA]</scope>
    <source>
        <strain evidence="3 4">NCTC13645</strain>
    </source>
</reference>
<dbReference type="GO" id="GO:0005345">
    <property type="term" value="F:purine nucleobase transmembrane transporter activity"/>
    <property type="evidence" value="ECO:0007669"/>
    <property type="project" value="TreeGrafter"/>
</dbReference>
<dbReference type="PANTHER" id="PTHR43337">
    <property type="entry name" value="XANTHINE/URACIL PERMEASE C887.17-RELATED"/>
    <property type="match status" value="1"/>
</dbReference>
<dbReference type="EMBL" id="UHIV01000006">
    <property type="protein sequence ID" value="SUP61193.1"/>
    <property type="molecule type" value="Genomic_DNA"/>
</dbReference>
<proteinExistence type="predicted"/>
<gene>
    <name evidence="3" type="primary">pbuO</name>
    <name evidence="3" type="ORF">NCTC13645_02325</name>
</gene>
<dbReference type="InterPro" id="IPR045018">
    <property type="entry name" value="Azg-like"/>
</dbReference>
<evidence type="ECO:0000313" key="4">
    <source>
        <dbReference type="Proteomes" id="UP000254621"/>
    </source>
</evidence>
<evidence type="ECO:0000313" key="3">
    <source>
        <dbReference type="EMBL" id="SUP61193.1"/>
    </source>
</evidence>
<dbReference type="AlphaFoldDB" id="A0A380P7L5"/>
<dbReference type="GO" id="GO:0012505">
    <property type="term" value="C:endomembrane system"/>
    <property type="evidence" value="ECO:0007669"/>
    <property type="project" value="UniProtKB-SubCell"/>
</dbReference>
<accession>A0A380P7L5</accession>
<name>A0A380P7L5_WEIVI</name>
<evidence type="ECO:0000256" key="2">
    <source>
        <dbReference type="ARBA" id="ARBA00022448"/>
    </source>
</evidence>
<organism evidence="3 4">
    <name type="scientific">Weissella viridescens</name>
    <name type="common">Lactobacillus viridescens</name>
    <dbReference type="NCBI Taxonomy" id="1629"/>
    <lineage>
        <taxon>Bacteria</taxon>
        <taxon>Bacillati</taxon>
        <taxon>Bacillota</taxon>
        <taxon>Bacilli</taxon>
        <taxon>Lactobacillales</taxon>
        <taxon>Lactobacillaceae</taxon>
        <taxon>Weissella</taxon>
    </lineage>
</organism>
<comment type="subcellular location">
    <subcellularLocation>
        <location evidence="1">Endomembrane system</location>
        <topology evidence="1">Multi-pass membrane protein</topology>
    </subcellularLocation>
</comment>
<keyword evidence="2" id="KW-0813">Transport</keyword>
<protein>
    <submittedName>
        <fullName evidence="3">Guanine/hypoxanthine permease PbuO</fullName>
    </submittedName>
</protein>